<dbReference type="Pfam" id="PF07721">
    <property type="entry name" value="TPR_4"/>
    <property type="match status" value="1"/>
</dbReference>
<dbReference type="SUPFAM" id="SSF48452">
    <property type="entry name" value="TPR-like"/>
    <property type="match status" value="2"/>
</dbReference>
<dbReference type="SMART" id="SM00028">
    <property type="entry name" value="TPR"/>
    <property type="match status" value="5"/>
</dbReference>
<dbReference type="InterPro" id="IPR008271">
    <property type="entry name" value="Ser/Thr_kinase_AS"/>
</dbReference>
<dbReference type="PROSITE" id="PS00108">
    <property type="entry name" value="PROTEIN_KINASE_ST"/>
    <property type="match status" value="1"/>
</dbReference>
<protein>
    <submittedName>
        <fullName evidence="8">Tetratricopeptide repeat protein</fullName>
    </submittedName>
</protein>
<dbReference type="SUPFAM" id="SSF56112">
    <property type="entry name" value="Protein kinase-like (PK-like)"/>
    <property type="match status" value="1"/>
</dbReference>
<evidence type="ECO:0000256" key="4">
    <source>
        <dbReference type="ARBA" id="ARBA00022840"/>
    </source>
</evidence>
<evidence type="ECO:0000256" key="2">
    <source>
        <dbReference type="ARBA" id="ARBA00022741"/>
    </source>
</evidence>
<evidence type="ECO:0000259" key="7">
    <source>
        <dbReference type="PROSITE" id="PS50011"/>
    </source>
</evidence>
<feature type="domain" description="Protein kinase" evidence="7">
    <location>
        <begin position="79"/>
        <end position="379"/>
    </location>
</feature>
<reference evidence="8 9" key="1">
    <citation type="submission" date="2022-10" db="EMBL/GenBank/DDBJ databases">
        <title>Luteolibacter arcticus strain CCTCC AB 2014275, whole genome shotgun sequencing project.</title>
        <authorList>
            <person name="Zhao G."/>
            <person name="Shen L."/>
        </authorList>
    </citation>
    <scope>NUCLEOTIDE SEQUENCE [LARGE SCALE GENOMIC DNA]</scope>
    <source>
        <strain evidence="8 9">CCTCC AB 2014275</strain>
    </source>
</reference>
<dbReference type="PANTHER" id="PTHR43289:SF6">
    <property type="entry name" value="SERINE_THREONINE-PROTEIN KINASE NEKL-3"/>
    <property type="match status" value="1"/>
</dbReference>
<evidence type="ECO:0000256" key="1">
    <source>
        <dbReference type="ARBA" id="ARBA00022679"/>
    </source>
</evidence>
<dbReference type="Gene3D" id="1.10.510.10">
    <property type="entry name" value="Transferase(Phosphotransferase) domain 1"/>
    <property type="match status" value="1"/>
</dbReference>
<dbReference type="Proteomes" id="UP001320876">
    <property type="component" value="Unassembled WGS sequence"/>
</dbReference>
<dbReference type="CDD" id="cd14014">
    <property type="entry name" value="STKc_PknB_like"/>
    <property type="match status" value="1"/>
</dbReference>
<dbReference type="Gene3D" id="3.30.200.20">
    <property type="entry name" value="Phosphorylase Kinase, domain 1"/>
    <property type="match status" value="1"/>
</dbReference>
<proteinExistence type="predicted"/>
<accession>A0ABT3GQS1</accession>
<dbReference type="InterPro" id="IPR011009">
    <property type="entry name" value="Kinase-like_dom_sf"/>
</dbReference>
<keyword evidence="4" id="KW-0067">ATP-binding</keyword>
<name>A0ABT3GQS1_9BACT</name>
<feature type="repeat" description="TPR" evidence="5">
    <location>
        <begin position="627"/>
        <end position="660"/>
    </location>
</feature>
<evidence type="ECO:0000256" key="5">
    <source>
        <dbReference type="PROSITE-ProRule" id="PRU00339"/>
    </source>
</evidence>
<dbReference type="InterPro" id="IPR011990">
    <property type="entry name" value="TPR-like_helical_dom_sf"/>
</dbReference>
<keyword evidence="5" id="KW-0802">TPR repeat</keyword>
<evidence type="ECO:0000256" key="3">
    <source>
        <dbReference type="ARBA" id="ARBA00022777"/>
    </source>
</evidence>
<dbReference type="RefSeq" id="WP_264489981.1">
    <property type="nucleotide sequence ID" value="NZ_JAPDDT010000018.1"/>
</dbReference>
<dbReference type="SMART" id="SM00220">
    <property type="entry name" value="S_TKc"/>
    <property type="match status" value="1"/>
</dbReference>
<dbReference type="EMBL" id="JAPDDT010000018">
    <property type="protein sequence ID" value="MCW1925873.1"/>
    <property type="molecule type" value="Genomic_DNA"/>
</dbReference>
<comment type="caution">
    <text evidence="8">The sequence shown here is derived from an EMBL/GenBank/DDBJ whole genome shotgun (WGS) entry which is preliminary data.</text>
</comment>
<feature type="repeat" description="TPR" evidence="5">
    <location>
        <begin position="501"/>
        <end position="534"/>
    </location>
</feature>
<dbReference type="Pfam" id="PF13424">
    <property type="entry name" value="TPR_12"/>
    <property type="match status" value="2"/>
</dbReference>
<evidence type="ECO:0000313" key="8">
    <source>
        <dbReference type="EMBL" id="MCW1925873.1"/>
    </source>
</evidence>
<dbReference type="InterPro" id="IPR000719">
    <property type="entry name" value="Prot_kinase_dom"/>
</dbReference>
<dbReference type="InterPro" id="IPR019734">
    <property type="entry name" value="TPR_rpt"/>
</dbReference>
<keyword evidence="9" id="KW-1185">Reference proteome</keyword>
<feature type="region of interest" description="Disordered" evidence="6">
    <location>
        <begin position="433"/>
        <end position="453"/>
    </location>
</feature>
<dbReference type="Pfam" id="PF00069">
    <property type="entry name" value="Pkinase"/>
    <property type="match status" value="1"/>
</dbReference>
<keyword evidence="3" id="KW-0418">Kinase</keyword>
<gene>
    <name evidence="8" type="ORF">OKA05_25160</name>
</gene>
<dbReference type="PROSITE" id="PS50005">
    <property type="entry name" value="TPR"/>
    <property type="match status" value="2"/>
</dbReference>
<sequence>MNFSPDEVIELFNQALERTPAERAACLDQACSGDSGMRHRMEELLRAHDSAGAFLQTPVSLLHAAEPIGEGPGKRVGRYKLIQQIGEGGCGVVFLAEQEQPVRREVALKIVKPGMDTRSVIARFESERQALAMMEHPHIAQVFDAGATEAGRPYFVMELVRGERITDYCNHRKMTLKERLKLFVQVCHAVQHAHQKGIIHRDLKPSNILVSTTQEGEPLPKVIDFGIAKATAGQQLTDRTFFTAFEMLVGTPAYMSPEQADLKNLDVDTRTDIYSLGVLLYELLTGTMPFEVREIQKAGLDEVRRDILDKLPVRPSIRLKSLTAGGLGTSSQQRHVEAPRLPRLIRGDLDWIVMKTLEKDRSRRYPTANALALDVQRHLANEPVTARPPSRLYQVGKLVARNRLLVGSLAVIALLLVTSLATVSLSLARERTAREQAESERTKAKEEEKKTSRANEVLGEMLSSVAPSMALGRDTTILRELLDRTDGEISKNLKDQPEVEAKLRMLLGNSYFEIRDIGSAERMLRRALEIYEASDRPKRLETASAKSALGYISLSNGDLEEAEAYFKSADELWREFGPKGKEGEIRTMEYLAIMRSRQGRNEEAESLMRRVYESRRTRNSPEDLELINTLTSLGLVLHGAGKYAEAESSYREALQMMHRKHGAEHPIQLGTMMNLAKVTSAQGKADEEKGFLREAVALYRKRFHPDHPGRLEATLKLAEVHRKAGDLASAEPLYREVIENGSGKDDARPTSANASLSLVQALLAKKMTGEAKTVLDQALTAEFMATPACIPLLETRASLLARAGRWKEAVADAAKLVEMQPDNHERYHKLAPLLVAAGDHEAYRHLCPEIVVRFAATTNARIADRMAKDCLILPGAVEDLAPVGRMADLALKGGGNDVALPFFQVCKALADLRQGNFAAAADLAGKAVPSSFKEAEVEALAVGAMALQRMNQPEEAKRLLAQGTTTFETKLSKLESGELRGNWEDWVIARALLEEARALIDGGSPK</sequence>
<dbReference type="PROSITE" id="PS50011">
    <property type="entry name" value="PROTEIN_KINASE_DOM"/>
    <property type="match status" value="1"/>
</dbReference>
<evidence type="ECO:0000313" key="9">
    <source>
        <dbReference type="Proteomes" id="UP001320876"/>
    </source>
</evidence>
<organism evidence="8 9">
    <name type="scientific">Luteolibacter arcticus</name>
    <dbReference type="NCBI Taxonomy" id="1581411"/>
    <lineage>
        <taxon>Bacteria</taxon>
        <taxon>Pseudomonadati</taxon>
        <taxon>Verrucomicrobiota</taxon>
        <taxon>Verrucomicrobiia</taxon>
        <taxon>Verrucomicrobiales</taxon>
        <taxon>Verrucomicrobiaceae</taxon>
        <taxon>Luteolibacter</taxon>
    </lineage>
</organism>
<keyword evidence="1" id="KW-0808">Transferase</keyword>
<keyword evidence="2" id="KW-0547">Nucleotide-binding</keyword>
<dbReference type="InterPro" id="IPR011717">
    <property type="entry name" value="TPR-4"/>
</dbReference>
<dbReference type="Gene3D" id="1.25.40.10">
    <property type="entry name" value="Tetratricopeptide repeat domain"/>
    <property type="match status" value="3"/>
</dbReference>
<dbReference type="PANTHER" id="PTHR43289">
    <property type="entry name" value="MITOGEN-ACTIVATED PROTEIN KINASE KINASE KINASE 20-RELATED"/>
    <property type="match status" value="1"/>
</dbReference>
<evidence type="ECO:0000256" key="6">
    <source>
        <dbReference type="SAM" id="MobiDB-lite"/>
    </source>
</evidence>